<feature type="transmembrane region" description="Helical" evidence="2">
    <location>
        <begin position="91"/>
        <end position="111"/>
    </location>
</feature>
<sequence length="541" mass="58784">MLPADHRARRSAHAGGSTSPSPTLVPLDLNDDLHLDAAGNLVDGTPARGGSLDLSLLPKTVSARGHASTAPGSSLRKLLRNATSGPHRRRALLSAVAALVVLLVVLAATSAPSSTNTPAATANDLAGATPSAAAVPPFAAPTGAVSANGDSDAAAAPSPPADPVEVVVPLVDPSVEWFPPAIAKSSEADDDDDSDDAELLQEEQIDRAATAVASTDVFHHFRSRADPDVFFLDSDATNIEPLGTERKLGLVVVPAGQTSKRRVNKLIHQFGLDNFAFLLCLWDNSTWTEFDWYPKVTTVRARGQAKFWFVKRFVPPEVALAYDYIWMLDDDMSIDLGWDPVDATEAMKKYNVHFAQSALTMGEHFDQGQIEKRVPLFAVGHWTNFIEMMAPIVSRGAYACAWTLIPWDTSSSWGVDNMLYPVCSSIGYCRFSILDAFPMKHLDTKTFVGSIDKKVREAKATGDLIDWFCAHVQSGLLGGGSWAAAVRSAFCARLQRRDVFHEYVSFGEMRPRHAARQDTCFEEPGEMGEMSSVPWWYPRMV</sequence>
<keyword evidence="4" id="KW-1185">Reference proteome</keyword>
<proteinExistence type="predicted"/>
<keyword evidence="2" id="KW-1133">Transmembrane helix</keyword>
<evidence type="ECO:0000313" key="3">
    <source>
        <dbReference type="EMBL" id="KNE56854.1"/>
    </source>
</evidence>
<accession>A0A0L0S390</accession>
<dbReference type="Pfam" id="PF05212">
    <property type="entry name" value="DUF707"/>
    <property type="match status" value="1"/>
</dbReference>
<evidence type="ECO:0000313" key="4">
    <source>
        <dbReference type="Proteomes" id="UP000054350"/>
    </source>
</evidence>
<dbReference type="EMBL" id="GG745331">
    <property type="protein sequence ID" value="KNE56854.1"/>
    <property type="molecule type" value="Genomic_DNA"/>
</dbReference>
<gene>
    <name evidence="3" type="ORF">AMAG_02626</name>
</gene>
<dbReference type="VEuPathDB" id="FungiDB:AMAG_02626"/>
<reference evidence="3 4" key="1">
    <citation type="submission" date="2009-11" db="EMBL/GenBank/DDBJ databases">
        <title>Annotation of Allomyces macrogynus ATCC 38327.</title>
        <authorList>
            <consortium name="The Broad Institute Genome Sequencing Platform"/>
            <person name="Russ C."/>
            <person name="Cuomo C."/>
            <person name="Burger G."/>
            <person name="Gray M.W."/>
            <person name="Holland P.W.H."/>
            <person name="King N."/>
            <person name="Lang F.B.F."/>
            <person name="Roger A.J."/>
            <person name="Ruiz-Trillo I."/>
            <person name="Young S.K."/>
            <person name="Zeng Q."/>
            <person name="Gargeya S."/>
            <person name="Fitzgerald M."/>
            <person name="Haas B."/>
            <person name="Abouelleil A."/>
            <person name="Alvarado L."/>
            <person name="Arachchi H.M."/>
            <person name="Berlin A."/>
            <person name="Chapman S.B."/>
            <person name="Gearin G."/>
            <person name="Goldberg J."/>
            <person name="Griggs A."/>
            <person name="Gujja S."/>
            <person name="Hansen M."/>
            <person name="Heiman D."/>
            <person name="Howarth C."/>
            <person name="Larimer J."/>
            <person name="Lui A."/>
            <person name="MacDonald P.J.P."/>
            <person name="McCowen C."/>
            <person name="Montmayeur A."/>
            <person name="Murphy C."/>
            <person name="Neiman D."/>
            <person name="Pearson M."/>
            <person name="Priest M."/>
            <person name="Roberts A."/>
            <person name="Saif S."/>
            <person name="Shea T."/>
            <person name="Sisk P."/>
            <person name="Stolte C."/>
            <person name="Sykes S."/>
            <person name="Wortman J."/>
            <person name="Nusbaum C."/>
            <person name="Birren B."/>
        </authorList>
    </citation>
    <scope>NUCLEOTIDE SEQUENCE [LARGE SCALE GENOMIC DNA]</scope>
    <source>
        <strain evidence="3 4">ATCC 38327</strain>
    </source>
</reference>
<dbReference type="Proteomes" id="UP000054350">
    <property type="component" value="Unassembled WGS sequence"/>
</dbReference>
<dbReference type="InterPro" id="IPR007877">
    <property type="entry name" value="DUF707"/>
</dbReference>
<dbReference type="AlphaFoldDB" id="A0A0L0S390"/>
<reference evidence="4" key="2">
    <citation type="submission" date="2009-11" db="EMBL/GenBank/DDBJ databases">
        <title>The Genome Sequence of Allomyces macrogynus strain ATCC 38327.</title>
        <authorList>
            <consortium name="The Broad Institute Genome Sequencing Platform"/>
            <person name="Russ C."/>
            <person name="Cuomo C."/>
            <person name="Shea T."/>
            <person name="Young S.K."/>
            <person name="Zeng Q."/>
            <person name="Koehrsen M."/>
            <person name="Haas B."/>
            <person name="Borodovsky M."/>
            <person name="Guigo R."/>
            <person name="Alvarado L."/>
            <person name="Berlin A."/>
            <person name="Borenstein D."/>
            <person name="Chen Z."/>
            <person name="Engels R."/>
            <person name="Freedman E."/>
            <person name="Gellesch M."/>
            <person name="Goldberg J."/>
            <person name="Griggs A."/>
            <person name="Gujja S."/>
            <person name="Heiman D."/>
            <person name="Hepburn T."/>
            <person name="Howarth C."/>
            <person name="Jen D."/>
            <person name="Larson L."/>
            <person name="Lewis B."/>
            <person name="Mehta T."/>
            <person name="Park D."/>
            <person name="Pearson M."/>
            <person name="Roberts A."/>
            <person name="Saif S."/>
            <person name="Shenoy N."/>
            <person name="Sisk P."/>
            <person name="Stolte C."/>
            <person name="Sykes S."/>
            <person name="Walk T."/>
            <person name="White J."/>
            <person name="Yandava C."/>
            <person name="Burger G."/>
            <person name="Gray M.W."/>
            <person name="Holland P.W.H."/>
            <person name="King N."/>
            <person name="Lang F.B.F."/>
            <person name="Roger A.J."/>
            <person name="Ruiz-Trillo I."/>
            <person name="Lander E."/>
            <person name="Nusbaum C."/>
        </authorList>
    </citation>
    <scope>NUCLEOTIDE SEQUENCE [LARGE SCALE GENOMIC DNA]</scope>
    <source>
        <strain evidence="4">ATCC 38327</strain>
    </source>
</reference>
<keyword evidence="2" id="KW-0812">Transmembrane</keyword>
<evidence type="ECO:0000256" key="1">
    <source>
        <dbReference type="SAM" id="MobiDB-lite"/>
    </source>
</evidence>
<evidence type="ECO:0000256" key="2">
    <source>
        <dbReference type="SAM" id="Phobius"/>
    </source>
</evidence>
<dbReference type="OrthoDB" id="5564987at2759"/>
<keyword evidence="2" id="KW-0472">Membrane</keyword>
<feature type="region of interest" description="Disordered" evidence="1">
    <location>
        <begin position="1"/>
        <end position="25"/>
    </location>
</feature>
<organism evidence="3 4">
    <name type="scientific">Allomyces macrogynus (strain ATCC 38327)</name>
    <name type="common">Allomyces javanicus var. macrogynus</name>
    <dbReference type="NCBI Taxonomy" id="578462"/>
    <lineage>
        <taxon>Eukaryota</taxon>
        <taxon>Fungi</taxon>
        <taxon>Fungi incertae sedis</taxon>
        <taxon>Blastocladiomycota</taxon>
        <taxon>Blastocladiomycetes</taxon>
        <taxon>Blastocladiales</taxon>
        <taxon>Blastocladiaceae</taxon>
        <taxon>Allomyces</taxon>
    </lineage>
</organism>
<dbReference type="PANTHER" id="PTHR31210">
    <property type="entry name" value="OS06G0731900 PROTEIN"/>
    <property type="match status" value="1"/>
</dbReference>
<dbReference type="PANTHER" id="PTHR31210:SF43">
    <property type="entry name" value="STORAGE PROTEIN-RELATED"/>
    <property type="match status" value="1"/>
</dbReference>
<protein>
    <submittedName>
        <fullName evidence="3">Uncharacterized protein</fullName>
    </submittedName>
</protein>
<name>A0A0L0S390_ALLM3</name>